<dbReference type="OrthoDB" id="10669218at2759"/>
<gene>
    <name evidence="2" type="ORF">OE88DRAFT_1191661</name>
</gene>
<feature type="compositionally biased region" description="Basic and acidic residues" evidence="1">
    <location>
        <begin position="261"/>
        <end position="271"/>
    </location>
</feature>
<dbReference type="Proteomes" id="UP000305948">
    <property type="component" value="Unassembled WGS sequence"/>
</dbReference>
<sequence length="521" mass="55161">MSSPPALSPEQEQGDIGLDGMELNTEAIDAEPSAASSIPTTSDRPEYSARDDLLRPDTFGIGESEDEGSAEDTPSKSAPLGQGMDTRSEVSYQLENGLASPVYGVSEDDDSIHQSHEDVPAEGAHLAASESLESMEISSDGPAAEPEGPVEENLVASESLEDMEISFGTFGGSESEDSDEGDLAASESLEDMQISSDAPNGVEYEAPSQTPAQYTAEHAEADTTSAVSKSPDLGSTRILTDNGKSAMQAEDATEDSPSAHADNRAEVHAESLRNSPTAAAAMDNIGPVKPVHRRDGYASSHTPSETSPLSPVRYRSEVVSKRSQYSRESGCFSRAFRQLPAGSSRTQVIPSESPLKGALVDSSASPQEGSGSPSQQAAEDLPSPVYPPSDASEERVEDLLESEDPESTPSQQDASRSVDRRTPVAGAAENAIARFRSVVPDALQNGLGLPDDMSDMHLPFVTALRSYTENGKPVYDLTWDTEDEGNSDSEGAMASSMELADFLPDYQSDHAAVRVRDKTYG</sequence>
<feature type="compositionally biased region" description="Polar residues" evidence="1">
    <location>
        <begin position="299"/>
        <end position="309"/>
    </location>
</feature>
<name>A0A5C3NL98_9AGAM</name>
<feature type="compositionally biased region" description="Polar residues" evidence="1">
    <location>
        <begin position="341"/>
        <end position="350"/>
    </location>
</feature>
<protein>
    <submittedName>
        <fullName evidence="2">Uncharacterized protein</fullName>
    </submittedName>
</protein>
<proteinExistence type="predicted"/>
<evidence type="ECO:0000313" key="3">
    <source>
        <dbReference type="Proteomes" id="UP000305948"/>
    </source>
</evidence>
<keyword evidence="3" id="KW-1185">Reference proteome</keyword>
<dbReference type="EMBL" id="ML213506">
    <property type="protein sequence ID" value="TFK54411.1"/>
    <property type="molecule type" value="Genomic_DNA"/>
</dbReference>
<feature type="region of interest" description="Disordered" evidence="1">
    <location>
        <begin position="1"/>
        <end position="425"/>
    </location>
</feature>
<evidence type="ECO:0000256" key="1">
    <source>
        <dbReference type="SAM" id="MobiDB-lite"/>
    </source>
</evidence>
<feature type="compositionally biased region" description="Basic and acidic residues" evidence="1">
    <location>
        <begin position="43"/>
        <end position="55"/>
    </location>
</feature>
<dbReference type="AlphaFoldDB" id="A0A5C3NL98"/>
<reference evidence="2 3" key="1">
    <citation type="journal article" date="2019" name="Nat. Ecol. Evol.">
        <title>Megaphylogeny resolves global patterns of mushroom evolution.</title>
        <authorList>
            <person name="Varga T."/>
            <person name="Krizsan K."/>
            <person name="Foldi C."/>
            <person name="Dima B."/>
            <person name="Sanchez-Garcia M."/>
            <person name="Sanchez-Ramirez S."/>
            <person name="Szollosi G.J."/>
            <person name="Szarkandi J.G."/>
            <person name="Papp V."/>
            <person name="Albert L."/>
            <person name="Andreopoulos W."/>
            <person name="Angelini C."/>
            <person name="Antonin V."/>
            <person name="Barry K.W."/>
            <person name="Bougher N.L."/>
            <person name="Buchanan P."/>
            <person name="Buyck B."/>
            <person name="Bense V."/>
            <person name="Catcheside P."/>
            <person name="Chovatia M."/>
            <person name="Cooper J."/>
            <person name="Damon W."/>
            <person name="Desjardin D."/>
            <person name="Finy P."/>
            <person name="Geml J."/>
            <person name="Haridas S."/>
            <person name="Hughes K."/>
            <person name="Justo A."/>
            <person name="Karasinski D."/>
            <person name="Kautmanova I."/>
            <person name="Kiss B."/>
            <person name="Kocsube S."/>
            <person name="Kotiranta H."/>
            <person name="LaButti K.M."/>
            <person name="Lechner B.E."/>
            <person name="Liimatainen K."/>
            <person name="Lipzen A."/>
            <person name="Lukacs Z."/>
            <person name="Mihaltcheva S."/>
            <person name="Morgado L.N."/>
            <person name="Niskanen T."/>
            <person name="Noordeloos M.E."/>
            <person name="Ohm R.A."/>
            <person name="Ortiz-Santana B."/>
            <person name="Ovrebo C."/>
            <person name="Racz N."/>
            <person name="Riley R."/>
            <person name="Savchenko A."/>
            <person name="Shiryaev A."/>
            <person name="Soop K."/>
            <person name="Spirin V."/>
            <person name="Szebenyi C."/>
            <person name="Tomsovsky M."/>
            <person name="Tulloss R.E."/>
            <person name="Uehling J."/>
            <person name="Grigoriev I.V."/>
            <person name="Vagvolgyi C."/>
            <person name="Papp T."/>
            <person name="Martin F.M."/>
            <person name="Miettinen O."/>
            <person name="Hibbett D.S."/>
            <person name="Nagy L.G."/>
        </authorList>
    </citation>
    <scope>NUCLEOTIDE SEQUENCE [LARGE SCALE GENOMIC DNA]</scope>
    <source>
        <strain evidence="2 3">OMC1185</strain>
    </source>
</reference>
<evidence type="ECO:0000313" key="2">
    <source>
        <dbReference type="EMBL" id="TFK54411.1"/>
    </source>
</evidence>
<organism evidence="2 3">
    <name type="scientific">Heliocybe sulcata</name>
    <dbReference type="NCBI Taxonomy" id="5364"/>
    <lineage>
        <taxon>Eukaryota</taxon>
        <taxon>Fungi</taxon>
        <taxon>Dikarya</taxon>
        <taxon>Basidiomycota</taxon>
        <taxon>Agaricomycotina</taxon>
        <taxon>Agaricomycetes</taxon>
        <taxon>Gloeophyllales</taxon>
        <taxon>Gloeophyllaceae</taxon>
        <taxon>Heliocybe</taxon>
    </lineage>
</organism>
<feature type="compositionally biased region" description="Low complexity" evidence="1">
    <location>
        <begin position="362"/>
        <end position="378"/>
    </location>
</feature>
<accession>A0A5C3NL98</accession>